<reference evidence="1 2" key="1">
    <citation type="journal article" date="2012" name="J. Am. Chem. Soc.">
        <title>Bacterial biosynthesis and maturation of the didemnin anti-cancer agents.</title>
        <authorList>
            <person name="Xu Y."/>
            <person name="Kersten R.D."/>
            <person name="Nam S.J."/>
            <person name="Lu L."/>
            <person name="Al-Suwailem A.M."/>
            <person name="Zheng H."/>
            <person name="Fenical W."/>
            <person name="Dorrestein P.C."/>
            <person name="Moore B.S."/>
            <person name="Qian P.Y."/>
        </authorList>
    </citation>
    <scope>NUCLEOTIDE SEQUENCE [LARGE SCALE GENOMIC DNA]</scope>
    <source>
        <strain evidence="1 2">KA081020-065</strain>
    </source>
</reference>
<name>I3TKR9_TISMK</name>
<dbReference type="KEGG" id="tmo:TMO_1518"/>
<dbReference type="STRING" id="1110502.TMO_1518"/>
<dbReference type="AlphaFoldDB" id="I3TKR9"/>
<organism evidence="1 2">
    <name type="scientific">Tistrella mobilis (strain KA081020-065)</name>
    <dbReference type="NCBI Taxonomy" id="1110502"/>
    <lineage>
        <taxon>Bacteria</taxon>
        <taxon>Pseudomonadati</taxon>
        <taxon>Pseudomonadota</taxon>
        <taxon>Alphaproteobacteria</taxon>
        <taxon>Geminicoccales</taxon>
        <taxon>Geminicoccaceae</taxon>
        <taxon>Tistrella</taxon>
    </lineage>
</organism>
<evidence type="ECO:0000313" key="2">
    <source>
        <dbReference type="Proteomes" id="UP000005258"/>
    </source>
</evidence>
<proteinExistence type="predicted"/>
<dbReference type="GO" id="GO:0046914">
    <property type="term" value="F:transition metal ion binding"/>
    <property type="evidence" value="ECO:0007669"/>
    <property type="project" value="InterPro"/>
</dbReference>
<dbReference type="RefSeq" id="WP_014745035.1">
    <property type="nucleotide sequence ID" value="NC_017956.1"/>
</dbReference>
<dbReference type="Gene3D" id="3.90.330.10">
    <property type="entry name" value="Nitrile hydratase alpha /Thiocyanate hydrolase gamma"/>
    <property type="match status" value="1"/>
</dbReference>
<dbReference type="InterPro" id="IPR036648">
    <property type="entry name" value="CN_Hdrase_a/SCN_Hdrase_g_sf"/>
</dbReference>
<dbReference type="Proteomes" id="UP000005258">
    <property type="component" value="Chromosome"/>
</dbReference>
<dbReference type="SUPFAM" id="SSF56209">
    <property type="entry name" value="Nitrile hydratase alpha chain"/>
    <property type="match status" value="1"/>
</dbReference>
<dbReference type="GO" id="GO:0003824">
    <property type="term" value="F:catalytic activity"/>
    <property type="evidence" value="ECO:0007669"/>
    <property type="project" value="InterPro"/>
</dbReference>
<sequence>MSEVTRMLADLLRRAARDAALRDRLKADPAAVLAEAGLDVPDGCEVVVLEDRRDRMHLVLPSPLMAYDDVDQAADVGGDVVTVGDAAFAAGLFPRTDGSR</sequence>
<keyword evidence="2" id="KW-1185">Reference proteome</keyword>
<dbReference type="HOGENOM" id="CLU_2304774_0_0_5"/>
<gene>
    <name evidence="1" type="ordered locus">TMO_1518</name>
</gene>
<evidence type="ECO:0000313" key="1">
    <source>
        <dbReference type="EMBL" id="AFK53357.1"/>
    </source>
</evidence>
<accession>I3TKR9</accession>
<protein>
    <recommendedName>
        <fullName evidence="3">NHLP leader peptide family natural product</fullName>
    </recommendedName>
</protein>
<dbReference type="EMBL" id="CP003236">
    <property type="protein sequence ID" value="AFK53357.1"/>
    <property type="molecule type" value="Genomic_DNA"/>
</dbReference>
<evidence type="ECO:0008006" key="3">
    <source>
        <dbReference type="Google" id="ProtNLM"/>
    </source>
</evidence>